<proteinExistence type="inferred from homology"/>
<dbReference type="GO" id="GO:0005829">
    <property type="term" value="C:cytosol"/>
    <property type="evidence" value="ECO:0007669"/>
    <property type="project" value="TreeGrafter"/>
</dbReference>
<dbReference type="GO" id="GO:0005975">
    <property type="term" value="P:carbohydrate metabolic process"/>
    <property type="evidence" value="ECO:0007669"/>
    <property type="project" value="InterPro"/>
</dbReference>
<comment type="cofactor">
    <cofactor evidence="1">
        <name>Mg(2+)</name>
        <dbReference type="ChEBI" id="CHEBI:18420"/>
    </cofactor>
</comment>
<dbReference type="InterPro" id="IPR050060">
    <property type="entry name" value="Phosphoglucosamine_mutase"/>
</dbReference>
<dbReference type="AlphaFoldDB" id="A0A382TKQ2"/>
<keyword evidence="3" id="KW-0597">Phosphoprotein</keyword>
<evidence type="ECO:0000313" key="8">
    <source>
        <dbReference type="EMBL" id="SVD22021.1"/>
    </source>
</evidence>
<dbReference type="SUPFAM" id="SSF53738">
    <property type="entry name" value="Phosphoglucomutase, first 3 domains"/>
    <property type="match status" value="2"/>
</dbReference>
<evidence type="ECO:0000256" key="1">
    <source>
        <dbReference type="ARBA" id="ARBA00001946"/>
    </source>
</evidence>
<dbReference type="Gene3D" id="3.40.120.10">
    <property type="entry name" value="Alpha-D-Glucose-1,6-Bisphosphate, subunit A, domain 3"/>
    <property type="match status" value="2"/>
</dbReference>
<comment type="similarity">
    <text evidence="2">Belongs to the phosphohexose mutase family.</text>
</comment>
<sequence>MLRKLFGTDGIRGSANKEPMTAETMMRVGAAAGKYFTRGNHQHEVVVGKDTRLSGYMLEQALSAGFMSVGMNVTLLGPLPTPGVAIHARESSADLGVMISASHNLYQDNGIKLFGPDGRKLSDETEAIIESWVGGKKSPVSGEQKTIGRLARDNRAQERYQRFVMKTLPKDVVFEGLRVVIDCANGAGYKVAVRVLEALGAKVFPLGIEPNGTNINEGCGS</sequence>
<name>A0A382TKQ2_9ZZZZ</name>
<feature type="non-terminal residue" evidence="8">
    <location>
        <position position="221"/>
    </location>
</feature>
<dbReference type="GO" id="GO:0009252">
    <property type="term" value="P:peptidoglycan biosynthetic process"/>
    <property type="evidence" value="ECO:0007669"/>
    <property type="project" value="TreeGrafter"/>
</dbReference>
<evidence type="ECO:0000256" key="4">
    <source>
        <dbReference type="ARBA" id="ARBA00022723"/>
    </source>
</evidence>
<dbReference type="GO" id="GO:0046872">
    <property type="term" value="F:metal ion binding"/>
    <property type="evidence" value="ECO:0007669"/>
    <property type="project" value="UniProtKB-KW"/>
</dbReference>
<evidence type="ECO:0000256" key="2">
    <source>
        <dbReference type="ARBA" id="ARBA00010231"/>
    </source>
</evidence>
<keyword evidence="6" id="KW-0413">Isomerase</keyword>
<evidence type="ECO:0000256" key="6">
    <source>
        <dbReference type="ARBA" id="ARBA00023235"/>
    </source>
</evidence>
<dbReference type="GO" id="GO:0006048">
    <property type="term" value="P:UDP-N-acetylglucosamine biosynthetic process"/>
    <property type="evidence" value="ECO:0007669"/>
    <property type="project" value="TreeGrafter"/>
</dbReference>
<evidence type="ECO:0000256" key="3">
    <source>
        <dbReference type="ARBA" id="ARBA00022553"/>
    </source>
</evidence>
<keyword evidence="4" id="KW-0479">Metal-binding</keyword>
<protein>
    <recommendedName>
        <fullName evidence="7">Alpha-D-phosphohexomutase alpha/beta/alpha domain-containing protein</fullName>
    </recommendedName>
</protein>
<dbReference type="FunFam" id="3.40.120.10:FF:000001">
    <property type="entry name" value="Phosphoglucosamine mutase"/>
    <property type="match status" value="1"/>
</dbReference>
<dbReference type="Pfam" id="PF02878">
    <property type="entry name" value="PGM_PMM_I"/>
    <property type="match status" value="1"/>
</dbReference>
<evidence type="ECO:0000259" key="7">
    <source>
        <dbReference type="Pfam" id="PF02878"/>
    </source>
</evidence>
<feature type="domain" description="Alpha-D-phosphohexomutase alpha/beta/alpha" evidence="7">
    <location>
        <begin position="3"/>
        <end position="131"/>
    </location>
</feature>
<evidence type="ECO:0000256" key="5">
    <source>
        <dbReference type="ARBA" id="ARBA00022842"/>
    </source>
</evidence>
<organism evidence="8">
    <name type="scientific">marine metagenome</name>
    <dbReference type="NCBI Taxonomy" id="408172"/>
    <lineage>
        <taxon>unclassified sequences</taxon>
        <taxon>metagenomes</taxon>
        <taxon>ecological metagenomes</taxon>
    </lineage>
</organism>
<dbReference type="PANTHER" id="PTHR42946">
    <property type="entry name" value="PHOSPHOHEXOSE MUTASE"/>
    <property type="match status" value="1"/>
</dbReference>
<gene>
    <name evidence="8" type="ORF">METZ01_LOCUS374875</name>
</gene>
<dbReference type="GO" id="GO:0008966">
    <property type="term" value="F:phosphoglucosamine mutase activity"/>
    <property type="evidence" value="ECO:0007669"/>
    <property type="project" value="TreeGrafter"/>
</dbReference>
<keyword evidence="5" id="KW-0460">Magnesium</keyword>
<dbReference type="InterPro" id="IPR016055">
    <property type="entry name" value="A-D-PHexomutase_a/b/a-I/II/III"/>
</dbReference>
<reference evidence="8" key="1">
    <citation type="submission" date="2018-05" db="EMBL/GenBank/DDBJ databases">
        <authorList>
            <person name="Lanie J.A."/>
            <person name="Ng W.-L."/>
            <person name="Kazmierczak K.M."/>
            <person name="Andrzejewski T.M."/>
            <person name="Davidsen T.M."/>
            <person name="Wayne K.J."/>
            <person name="Tettelin H."/>
            <person name="Glass J.I."/>
            <person name="Rusch D."/>
            <person name="Podicherti R."/>
            <person name="Tsui H.-C.T."/>
            <person name="Winkler M.E."/>
        </authorList>
    </citation>
    <scope>NUCLEOTIDE SEQUENCE</scope>
</reference>
<dbReference type="InterPro" id="IPR005844">
    <property type="entry name" value="A-D-PHexomutase_a/b/a-I"/>
</dbReference>
<dbReference type="GO" id="GO:0004615">
    <property type="term" value="F:phosphomannomutase activity"/>
    <property type="evidence" value="ECO:0007669"/>
    <property type="project" value="TreeGrafter"/>
</dbReference>
<accession>A0A382TKQ2</accession>
<dbReference type="EMBL" id="UINC01136955">
    <property type="protein sequence ID" value="SVD22021.1"/>
    <property type="molecule type" value="Genomic_DNA"/>
</dbReference>
<dbReference type="PANTHER" id="PTHR42946:SF1">
    <property type="entry name" value="PHOSPHOGLUCOMUTASE (ALPHA-D-GLUCOSE-1,6-BISPHOSPHATE-DEPENDENT)"/>
    <property type="match status" value="1"/>
</dbReference>